<comment type="caution">
    <text evidence="1">The sequence shown here is derived from an EMBL/GenBank/DDBJ whole genome shotgun (WGS) entry which is preliminary data.</text>
</comment>
<sequence>MREDKLSRLRGFYRRLNSLVVEYDPNILPIPGVSTNGGWAYRSRETSDSNLLIRINDYTKLTEEGFNIWRLPDQEP</sequence>
<dbReference type="Proteomes" id="UP000004816">
    <property type="component" value="Unassembled WGS sequence"/>
</dbReference>
<name>E5XRU7_SEGRC</name>
<protein>
    <submittedName>
        <fullName evidence="1">Uncharacterized protein</fullName>
    </submittedName>
</protein>
<evidence type="ECO:0000313" key="1">
    <source>
        <dbReference type="EMBL" id="EFV12962.1"/>
    </source>
</evidence>
<proteinExistence type="predicted"/>
<dbReference type="HOGENOM" id="CLU_199102_0_0_11"/>
<evidence type="ECO:0000313" key="2">
    <source>
        <dbReference type="Proteomes" id="UP000004816"/>
    </source>
</evidence>
<accession>E5XRU7</accession>
<dbReference type="eggNOG" id="ENOG5033GK0">
    <property type="taxonomic scope" value="Bacteria"/>
</dbReference>
<reference evidence="1 2" key="1">
    <citation type="journal article" date="2011" name="Stand. Genomic Sci.">
        <title>High quality draft genome sequence of Segniliparus rugosus CDC 945(T)= (ATCC BAA-974(T)).</title>
        <authorList>
            <person name="Earl A.M."/>
            <person name="Desjardins C.A."/>
            <person name="Fitzgerald M.G."/>
            <person name="Arachchi H.M."/>
            <person name="Zeng Q."/>
            <person name="Mehta T."/>
            <person name="Griggs A."/>
            <person name="Birren B.W."/>
            <person name="Toney N.C."/>
            <person name="Carr J."/>
            <person name="Posey J."/>
            <person name="Butler W.R."/>
        </authorList>
    </citation>
    <scope>NUCLEOTIDE SEQUENCE [LARGE SCALE GENOMIC DNA]</scope>
    <source>
        <strain evidence="2">ATCC BAA-974 / DSM 45345 / CCUG 50838 / CIP 108380 / JCM 13579 / CDC 945</strain>
    </source>
</reference>
<dbReference type="AlphaFoldDB" id="E5XRU7"/>
<keyword evidence="2" id="KW-1185">Reference proteome</keyword>
<organism evidence="1 2">
    <name type="scientific">Segniliparus rugosus (strain ATCC BAA-974 / DSM 45345 / CCUG 50838 / CIP 108380 / JCM 13579 / CDC 945)</name>
    <dbReference type="NCBI Taxonomy" id="679197"/>
    <lineage>
        <taxon>Bacteria</taxon>
        <taxon>Bacillati</taxon>
        <taxon>Actinomycetota</taxon>
        <taxon>Actinomycetes</taxon>
        <taxon>Mycobacteriales</taxon>
        <taxon>Segniliparaceae</taxon>
        <taxon>Segniliparus</taxon>
    </lineage>
</organism>
<dbReference type="EMBL" id="ACZI02000002">
    <property type="protein sequence ID" value="EFV12962.1"/>
    <property type="molecule type" value="Genomic_DNA"/>
</dbReference>
<gene>
    <name evidence="1" type="ORF">HMPREF9336_02219</name>
</gene>
<dbReference type="STRING" id="679197.HMPREF9336_02219"/>